<evidence type="ECO:0000259" key="4">
    <source>
        <dbReference type="Pfam" id="PF18962"/>
    </source>
</evidence>
<keyword evidence="1 2" id="KW-0732">Signal</keyword>
<dbReference type="KEGG" id="chyd:H4K34_06190"/>
<dbReference type="InterPro" id="IPR005135">
    <property type="entry name" value="Endo/exonuclease/phosphatase"/>
</dbReference>
<feature type="chain" id="PRO_5028822984" evidence="2">
    <location>
        <begin position="20"/>
        <end position="432"/>
    </location>
</feature>
<evidence type="ECO:0000313" key="5">
    <source>
        <dbReference type="EMBL" id="QNR25426.1"/>
    </source>
</evidence>
<feature type="signal peptide" evidence="2">
    <location>
        <begin position="1"/>
        <end position="19"/>
    </location>
</feature>
<name>A0A7H0VI78_9FLAO</name>
<evidence type="ECO:0000256" key="2">
    <source>
        <dbReference type="SAM" id="SignalP"/>
    </source>
</evidence>
<gene>
    <name evidence="5" type="ORF">H4K34_06190</name>
</gene>
<evidence type="ECO:0000313" key="6">
    <source>
        <dbReference type="Proteomes" id="UP000516305"/>
    </source>
</evidence>
<dbReference type="InterPro" id="IPR036691">
    <property type="entry name" value="Endo/exonu/phosph_ase_sf"/>
</dbReference>
<dbReference type="AlphaFoldDB" id="A0A7H0VI78"/>
<protein>
    <submittedName>
        <fullName evidence="5">T9SS type A sorting domain-containing protein</fullName>
    </submittedName>
</protein>
<keyword evidence="6" id="KW-1185">Reference proteome</keyword>
<dbReference type="InterPro" id="IPR026444">
    <property type="entry name" value="Secre_tail"/>
</dbReference>
<sequence>MFRSYIGLILCSLALQAQAQTETIKVVSYNLMYYKTGSAPCNHSRTAAQRDADLQTIVSYLAPDVMVVNELGNNPVNPLVMLSDIFNVNGISHYDRAGSSNNSSSGLVNMLFYNKEKLVLASQSSINLDINQSPLVRVIDFYRLYVKDAGLGSAGVDTVFFTIGVAHLKAGNSGADAAERARATAAVMDYIDQNVADDNVLFAGDLNVYSANQAAFQNLINYSGNPAISFNDPENQLGSWNNNSNFAAYHTQSTHASSSGCFSGGGMDDRFDFILISDAIENNSDGLDFIDYRAVGQDGSSCCGGSLSTTNNVSVNSSVASALYNFSDHLPVELELEATVSGIGLSPIEKARKAWTLSNPIENQLVINFSGLMAKKPVQVKVLSINGQMIGHWNSEAQARLSIDCSAWQNGIYLIQVSDGAEILETRKVIKR</sequence>
<proteinExistence type="predicted"/>
<evidence type="ECO:0000256" key="1">
    <source>
        <dbReference type="ARBA" id="ARBA00022729"/>
    </source>
</evidence>
<dbReference type="RefSeq" id="WP_210759954.1">
    <property type="nucleotide sequence ID" value="NZ_CP060139.1"/>
</dbReference>
<organism evidence="5 6">
    <name type="scientific">Croceimicrobium hydrocarbonivorans</name>
    <dbReference type="NCBI Taxonomy" id="2761580"/>
    <lineage>
        <taxon>Bacteria</taxon>
        <taxon>Pseudomonadati</taxon>
        <taxon>Bacteroidota</taxon>
        <taxon>Flavobacteriia</taxon>
        <taxon>Flavobacteriales</taxon>
        <taxon>Owenweeksiaceae</taxon>
        <taxon>Croceimicrobium</taxon>
    </lineage>
</organism>
<dbReference type="Proteomes" id="UP000516305">
    <property type="component" value="Chromosome"/>
</dbReference>
<reference evidence="5 6" key="1">
    <citation type="submission" date="2020-08" db="EMBL/GenBank/DDBJ databases">
        <title>Croceimicrobium hydrocarbonivorans gen. nov., sp. nov., a novel marine bacterium isolated from a bacterial consortium that degrades polyethylene terephthalate.</title>
        <authorList>
            <person name="Liu R."/>
        </authorList>
    </citation>
    <scope>NUCLEOTIDE SEQUENCE [LARGE SCALE GENOMIC DNA]</scope>
    <source>
        <strain evidence="5 6">A20-9</strain>
    </source>
</reference>
<dbReference type="Pfam" id="PF03372">
    <property type="entry name" value="Exo_endo_phos"/>
    <property type="match status" value="1"/>
</dbReference>
<dbReference type="NCBIfam" id="TIGR04183">
    <property type="entry name" value="Por_Secre_tail"/>
    <property type="match status" value="1"/>
</dbReference>
<dbReference type="SUPFAM" id="SSF56219">
    <property type="entry name" value="DNase I-like"/>
    <property type="match status" value="1"/>
</dbReference>
<accession>A0A7H0VI78</accession>
<dbReference type="Pfam" id="PF18962">
    <property type="entry name" value="Por_Secre_tail"/>
    <property type="match status" value="1"/>
</dbReference>
<dbReference type="EMBL" id="CP060139">
    <property type="protein sequence ID" value="QNR25426.1"/>
    <property type="molecule type" value="Genomic_DNA"/>
</dbReference>
<evidence type="ECO:0000259" key="3">
    <source>
        <dbReference type="Pfam" id="PF03372"/>
    </source>
</evidence>
<feature type="domain" description="Secretion system C-terminal sorting" evidence="4">
    <location>
        <begin position="359"/>
        <end position="429"/>
    </location>
</feature>
<dbReference type="GO" id="GO:0003824">
    <property type="term" value="F:catalytic activity"/>
    <property type="evidence" value="ECO:0007669"/>
    <property type="project" value="InterPro"/>
</dbReference>
<feature type="domain" description="Endonuclease/exonuclease/phosphatase" evidence="3">
    <location>
        <begin position="45"/>
        <end position="278"/>
    </location>
</feature>
<dbReference type="Gene3D" id="3.60.10.10">
    <property type="entry name" value="Endonuclease/exonuclease/phosphatase"/>
    <property type="match status" value="1"/>
</dbReference>